<evidence type="ECO:0000313" key="3">
    <source>
        <dbReference type="EMBL" id="GIF91810.1"/>
    </source>
</evidence>
<gene>
    <name evidence="3" type="ORF">Cch02nite_52540</name>
</gene>
<protein>
    <submittedName>
        <fullName evidence="3">Uncharacterized protein</fullName>
    </submittedName>
</protein>
<dbReference type="RefSeq" id="WP_191838050.1">
    <property type="nucleotide sequence ID" value="NZ_BAAALB010000003.1"/>
</dbReference>
<feature type="region of interest" description="Disordered" evidence="1">
    <location>
        <begin position="1"/>
        <end position="27"/>
    </location>
</feature>
<name>A0A8J3NT87_9ACTN</name>
<evidence type="ECO:0000313" key="4">
    <source>
        <dbReference type="Proteomes" id="UP000619293"/>
    </source>
</evidence>
<proteinExistence type="predicted"/>
<dbReference type="AlphaFoldDB" id="A0A8J3NT87"/>
<feature type="transmembrane region" description="Helical" evidence="2">
    <location>
        <begin position="54"/>
        <end position="76"/>
    </location>
</feature>
<keyword evidence="2" id="KW-0812">Transmembrane</keyword>
<keyword evidence="4" id="KW-1185">Reference proteome</keyword>
<sequence length="220" mass="23063">MNNRSSTALARLRAADPAPTGADPHDPYARAMLDRVLTGTEIPQLRPRPARRRWALALAGTAVFAAAGVLAVAGPWSAPAEAYSVATNADGSVEVSFDAAKLTDPAKLNAALARAGARTVVLGMAPDGQCTGRPSFDVTYELPVPGTPEFATSPIEYRMGEDGVFIIIRPQYLPAADTLVIGYSIDHGTEGRSTMVRPVIVTTVPSCLTRPTPPGQSTPN</sequence>
<comment type="caution">
    <text evidence="3">The sequence shown here is derived from an EMBL/GenBank/DDBJ whole genome shotgun (WGS) entry which is preliminary data.</text>
</comment>
<evidence type="ECO:0000256" key="1">
    <source>
        <dbReference type="SAM" id="MobiDB-lite"/>
    </source>
</evidence>
<dbReference type="EMBL" id="BONG01000036">
    <property type="protein sequence ID" value="GIF91810.1"/>
    <property type="molecule type" value="Genomic_DNA"/>
</dbReference>
<accession>A0A8J3NT87</accession>
<reference evidence="3 4" key="1">
    <citation type="submission" date="2021-01" db="EMBL/GenBank/DDBJ databases">
        <title>Whole genome shotgun sequence of Catellatospora chokoriensis NBRC 107358.</title>
        <authorList>
            <person name="Komaki H."/>
            <person name="Tamura T."/>
        </authorList>
    </citation>
    <scope>NUCLEOTIDE SEQUENCE [LARGE SCALE GENOMIC DNA]</scope>
    <source>
        <strain evidence="3 4">NBRC 107358</strain>
    </source>
</reference>
<organism evidence="3 4">
    <name type="scientific">Catellatospora chokoriensis</name>
    <dbReference type="NCBI Taxonomy" id="310353"/>
    <lineage>
        <taxon>Bacteria</taxon>
        <taxon>Bacillati</taxon>
        <taxon>Actinomycetota</taxon>
        <taxon>Actinomycetes</taxon>
        <taxon>Micromonosporales</taxon>
        <taxon>Micromonosporaceae</taxon>
        <taxon>Catellatospora</taxon>
    </lineage>
</organism>
<keyword evidence="2" id="KW-0472">Membrane</keyword>
<keyword evidence="2" id="KW-1133">Transmembrane helix</keyword>
<feature type="compositionally biased region" description="Low complexity" evidence="1">
    <location>
        <begin position="8"/>
        <end position="20"/>
    </location>
</feature>
<evidence type="ECO:0000256" key="2">
    <source>
        <dbReference type="SAM" id="Phobius"/>
    </source>
</evidence>
<dbReference type="Proteomes" id="UP000619293">
    <property type="component" value="Unassembled WGS sequence"/>
</dbReference>